<dbReference type="PROSITE" id="PS50158">
    <property type="entry name" value="ZF_CCHC"/>
    <property type="match status" value="1"/>
</dbReference>
<feature type="region of interest" description="Disordered" evidence="2">
    <location>
        <begin position="1"/>
        <end position="24"/>
    </location>
</feature>
<keyword evidence="1" id="KW-0863">Zinc-finger</keyword>
<organism evidence="4 5">
    <name type="scientific">Rhipicephalus sanguineus</name>
    <name type="common">Brown dog tick</name>
    <name type="synonym">Ixodes sanguineus</name>
    <dbReference type="NCBI Taxonomy" id="34632"/>
    <lineage>
        <taxon>Eukaryota</taxon>
        <taxon>Metazoa</taxon>
        <taxon>Ecdysozoa</taxon>
        <taxon>Arthropoda</taxon>
        <taxon>Chelicerata</taxon>
        <taxon>Arachnida</taxon>
        <taxon>Acari</taxon>
        <taxon>Parasitiformes</taxon>
        <taxon>Ixodida</taxon>
        <taxon>Ixodoidea</taxon>
        <taxon>Ixodidae</taxon>
        <taxon>Rhipicephalinae</taxon>
        <taxon>Rhipicephalus</taxon>
        <taxon>Rhipicephalus</taxon>
    </lineage>
</organism>
<gene>
    <name evidence="4" type="ORF">HPB52_007702</name>
</gene>
<dbReference type="AlphaFoldDB" id="A0A9D4QII5"/>
<dbReference type="InterPro" id="IPR036875">
    <property type="entry name" value="Znf_CCHC_sf"/>
</dbReference>
<accession>A0A9D4QII5</accession>
<dbReference type="Proteomes" id="UP000821837">
    <property type="component" value="Chromosome 1"/>
</dbReference>
<keyword evidence="1" id="KW-0862">Zinc</keyword>
<dbReference type="VEuPathDB" id="VectorBase:RSAN_046473"/>
<name>A0A9D4QII5_RHISA</name>
<dbReference type="GO" id="GO:0008270">
    <property type="term" value="F:zinc ion binding"/>
    <property type="evidence" value="ECO:0007669"/>
    <property type="project" value="UniProtKB-KW"/>
</dbReference>
<comment type="caution">
    <text evidence="4">The sequence shown here is derived from an EMBL/GenBank/DDBJ whole genome shotgun (WGS) entry which is preliminary data.</text>
</comment>
<dbReference type="GO" id="GO:0003676">
    <property type="term" value="F:nucleic acid binding"/>
    <property type="evidence" value="ECO:0007669"/>
    <property type="project" value="InterPro"/>
</dbReference>
<feature type="region of interest" description="Disordered" evidence="2">
    <location>
        <begin position="306"/>
        <end position="348"/>
    </location>
</feature>
<evidence type="ECO:0000256" key="2">
    <source>
        <dbReference type="SAM" id="MobiDB-lite"/>
    </source>
</evidence>
<sequence length="566" mass="63008">MEYLVEGQEVSPEKLSDESRHNAEQPCALSPLLSQLSPPPRLLPSRHHRRHRIGQVPRLHIPTATLHFLVSQPTRFTSSAAQKAPSVPARPPARISRHGADSPCQQHLYSKRRGLDSRPSLTAHHLPHDDALKGILYHAFDDFTDQAILDDLQASNPTLTVVGGRRMGKSPHILVTLMDTKLTLRLRLLPFRNKVEACFNCRSTGHWTNVCPKPRQERCHRCGALTPHHPKDRHPFALPAASSATGITPRTAPTANTATCSALNVQRPWYLTLAPRHLVRAPGGRALSPASCMWFLTTPTPQRCLNPPLIPRIRHSPAAPPARPRSRKSLHCSKKTPPSDSSSLPKALKLRLRRPRLIPSRRNCKLFEEKLETAITQPSFLPSPIDSSSDMDIQTPERCTIASAADPTPPFNLFTFLKRKVTPTFPSRVSSPTTTQHHPLPHSVTVVLTRRTLVVNRADLPFPEVHHVFLEVLPQHREQPSLFLLNVYNPPRATENALLLALLRAARPSSGAARMDDPPPADLIRSPPSEEQWEALFSSNGRDIQTRVLGRAEDVIEKHTLAAYVA</sequence>
<dbReference type="VEuPathDB" id="VectorBase:RSAN_043616"/>
<keyword evidence="1" id="KW-0479">Metal-binding</keyword>
<dbReference type="SUPFAM" id="SSF57756">
    <property type="entry name" value="Retrovirus zinc finger-like domains"/>
    <property type="match status" value="1"/>
</dbReference>
<reference evidence="4" key="1">
    <citation type="journal article" date="2020" name="Cell">
        <title>Large-Scale Comparative Analyses of Tick Genomes Elucidate Their Genetic Diversity and Vector Capacities.</title>
        <authorList>
            <consortium name="Tick Genome and Microbiome Consortium (TIGMIC)"/>
            <person name="Jia N."/>
            <person name="Wang J."/>
            <person name="Shi W."/>
            <person name="Du L."/>
            <person name="Sun Y."/>
            <person name="Zhan W."/>
            <person name="Jiang J.F."/>
            <person name="Wang Q."/>
            <person name="Zhang B."/>
            <person name="Ji P."/>
            <person name="Bell-Sakyi L."/>
            <person name="Cui X.M."/>
            <person name="Yuan T.T."/>
            <person name="Jiang B.G."/>
            <person name="Yang W.F."/>
            <person name="Lam T.T."/>
            <person name="Chang Q.C."/>
            <person name="Ding S.J."/>
            <person name="Wang X.J."/>
            <person name="Zhu J.G."/>
            <person name="Ruan X.D."/>
            <person name="Zhao L."/>
            <person name="Wei J.T."/>
            <person name="Ye R.Z."/>
            <person name="Que T.C."/>
            <person name="Du C.H."/>
            <person name="Zhou Y.H."/>
            <person name="Cheng J.X."/>
            <person name="Dai P.F."/>
            <person name="Guo W.B."/>
            <person name="Han X.H."/>
            <person name="Huang E.J."/>
            <person name="Li L.F."/>
            <person name="Wei W."/>
            <person name="Gao Y.C."/>
            <person name="Liu J.Z."/>
            <person name="Shao H.Z."/>
            <person name="Wang X."/>
            <person name="Wang C.C."/>
            <person name="Yang T.C."/>
            <person name="Huo Q.B."/>
            <person name="Li W."/>
            <person name="Chen H.Y."/>
            <person name="Chen S.E."/>
            <person name="Zhou L.G."/>
            <person name="Ni X.B."/>
            <person name="Tian J.H."/>
            <person name="Sheng Y."/>
            <person name="Liu T."/>
            <person name="Pan Y.S."/>
            <person name="Xia L.Y."/>
            <person name="Li J."/>
            <person name="Zhao F."/>
            <person name="Cao W.C."/>
        </authorList>
    </citation>
    <scope>NUCLEOTIDE SEQUENCE</scope>
    <source>
        <strain evidence="4">Rsan-2018</strain>
    </source>
</reference>
<keyword evidence="5" id="KW-1185">Reference proteome</keyword>
<protein>
    <recommendedName>
        <fullName evidence="3">CCHC-type domain-containing protein</fullName>
    </recommendedName>
</protein>
<dbReference type="InterPro" id="IPR001878">
    <property type="entry name" value="Znf_CCHC"/>
</dbReference>
<feature type="compositionally biased region" description="Basic residues" evidence="2">
    <location>
        <begin position="324"/>
        <end position="334"/>
    </location>
</feature>
<evidence type="ECO:0000259" key="3">
    <source>
        <dbReference type="PROSITE" id="PS50158"/>
    </source>
</evidence>
<dbReference type="Gene3D" id="4.10.60.10">
    <property type="entry name" value="Zinc finger, CCHC-type"/>
    <property type="match status" value="1"/>
</dbReference>
<evidence type="ECO:0000313" key="4">
    <source>
        <dbReference type="EMBL" id="KAH7982859.1"/>
    </source>
</evidence>
<reference evidence="4" key="2">
    <citation type="submission" date="2021-09" db="EMBL/GenBank/DDBJ databases">
        <authorList>
            <person name="Jia N."/>
            <person name="Wang J."/>
            <person name="Shi W."/>
            <person name="Du L."/>
            <person name="Sun Y."/>
            <person name="Zhan W."/>
            <person name="Jiang J."/>
            <person name="Wang Q."/>
            <person name="Zhang B."/>
            <person name="Ji P."/>
            <person name="Sakyi L.B."/>
            <person name="Cui X."/>
            <person name="Yuan T."/>
            <person name="Jiang B."/>
            <person name="Yang W."/>
            <person name="Lam T.T.-Y."/>
            <person name="Chang Q."/>
            <person name="Ding S."/>
            <person name="Wang X."/>
            <person name="Zhu J."/>
            <person name="Ruan X."/>
            <person name="Zhao L."/>
            <person name="Wei J."/>
            <person name="Que T."/>
            <person name="Du C."/>
            <person name="Cheng J."/>
            <person name="Dai P."/>
            <person name="Han X."/>
            <person name="Huang E."/>
            <person name="Gao Y."/>
            <person name="Liu J."/>
            <person name="Shao H."/>
            <person name="Ye R."/>
            <person name="Li L."/>
            <person name="Wei W."/>
            <person name="Wang X."/>
            <person name="Wang C."/>
            <person name="Huo Q."/>
            <person name="Li W."/>
            <person name="Guo W."/>
            <person name="Chen H."/>
            <person name="Chen S."/>
            <person name="Zhou L."/>
            <person name="Zhou L."/>
            <person name="Ni X."/>
            <person name="Tian J."/>
            <person name="Zhou Y."/>
            <person name="Sheng Y."/>
            <person name="Liu T."/>
            <person name="Pan Y."/>
            <person name="Xia L."/>
            <person name="Li J."/>
            <person name="Zhao F."/>
            <person name="Cao W."/>
        </authorList>
    </citation>
    <scope>NUCLEOTIDE SEQUENCE</scope>
    <source>
        <strain evidence="4">Rsan-2018</strain>
        <tissue evidence="4">Larvae</tissue>
    </source>
</reference>
<proteinExistence type="predicted"/>
<evidence type="ECO:0000313" key="5">
    <source>
        <dbReference type="Proteomes" id="UP000821837"/>
    </source>
</evidence>
<feature type="region of interest" description="Disordered" evidence="2">
    <location>
        <begin position="77"/>
        <end position="103"/>
    </location>
</feature>
<feature type="domain" description="CCHC-type" evidence="3">
    <location>
        <begin position="198"/>
        <end position="213"/>
    </location>
</feature>
<feature type="compositionally biased region" description="Basic and acidic residues" evidence="2">
    <location>
        <begin position="11"/>
        <end position="23"/>
    </location>
</feature>
<dbReference type="EMBL" id="JABSTV010001245">
    <property type="protein sequence ID" value="KAH7982859.1"/>
    <property type="molecule type" value="Genomic_DNA"/>
</dbReference>
<evidence type="ECO:0000256" key="1">
    <source>
        <dbReference type="PROSITE-ProRule" id="PRU00047"/>
    </source>
</evidence>